<dbReference type="GO" id="GO:0052621">
    <property type="term" value="F:diguanylate cyclase activity"/>
    <property type="evidence" value="ECO:0007669"/>
    <property type="project" value="UniProtKB-EC"/>
</dbReference>
<dbReference type="EMBL" id="JBHRSZ010000010">
    <property type="protein sequence ID" value="MFC3153497.1"/>
    <property type="molecule type" value="Genomic_DNA"/>
</dbReference>
<dbReference type="InterPro" id="IPR050469">
    <property type="entry name" value="Diguanylate_Cyclase"/>
</dbReference>
<dbReference type="Pfam" id="PF00072">
    <property type="entry name" value="Response_reg"/>
    <property type="match status" value="1"/>
</dbReference>
<comment type="catalytic activity">
    <reaction evidence="2">
        <text>2 GTP = 3',3'-c-di-GMP + 2 diphosphate</text>
        <dbReference type="Rhea" id="RHEA:24898"/>
        <dbReference type="ChEBI" id="CHEBI:33019"/>
        <dbReference type="ChEBI" id="CHEBI:37565"/>
        <dbReference type="ChEBI" id="CHEBI:58805"/>
        <dbReference type="EC" id="2.7.7.65"/>
    </reaction>
</comment>
<evidence type="ECO:0000256" key="1">
    <source>
        <dbReference type="ARBA" id="ARBA00012528"/>
    </source>
</evidence>
<keyword evidence="3" id="KW-0597">Phosphoprotein</keyword>
<name>A0ABV7HIN2_9GAMM</name>
<reference evidence="7" key="1">
    <citation type="journal article" date="2019" name="Int. J. Syst. Evol. Microbiol.">
        <title>The Global Catalogue of Microorganisms (GCM) 10K type strain sequencing project: providing services to taxonomists for standard genome sequencing and annotation.</title>
        <authorList>
            <consortium name="The Broad Institute Genomics Platform"/>
            <consortium name="The Broad Institute Genome Sequencing Center for Infectious Disease"/>
            <person name="Wu L."/>
            <person name="Ma J."/>
        </authorList>
    </citation>
    <scope>NUCLEOTIDE SEQUENCE [LARGE SCALE GENOMIC DNA]</scope>
    <source>
        <strain evidence="7">KCTC 52438</strain>
    </source>
</reference>
<keyword evidence="6" id="KW-0808">Transferase</keyword>
<dbReference type="PROSITE" id="PS50110">
    <property type="entry name" value="RESPONSE_REGULATORY"/>
    <property type="match status" value="1"/>
</dbReference>
<evidence type="ECO:0000313" key="7">
    <source>
        <dbReference type="Proteomes" id="UP001595476"/>
    </source>
</evidence>
<accession>A0ABV7HIN2</accession>
<comment type="caution">
    <text evidence="6">The sequence shown here is derived from an EMBL/GenBank/DDBJ whole genome shotgun (WGS) entry which is preliminary data.</text>
</comment>
<proteinExistence type="predicted"/>
<dbReference type="PROSITE" id="PS50887">
    <property type="entry name" value="GGDEF"/>
    <property type="match status" value="1"/>
</dbReference>
<dbReference type="CDD" id="cd19920">
    <property type="entry name" value="REC_PA4781-like"/>
    <property type="match status" value="1"/>
</dbReference>
<dbReference type="PANTHER" id="PTHR45138">
    <property type="entry name" value="REGULATORY COMPONENTS OF SENSORY TRANSDUCTION SYSTEM"/>
    <property type="match status" value="1"/>
</dbReference>
<dbReference type="Gene3D" id="3.30.70.270">
    <property type="match status" value="1"/>
</dbReference>
<dbReference type="SUPFAM" id="SSF55073">
    <property type="entry name" value="Nucleotide cyclase"/>
    <property type="match status" value="1"/>
</dbReference>
<evidence type="ECO:0000259" key="4">
    <source>
        <dbReference type="PROSITE" id="PS50110"/>
    </source>
</evidence>
<sequence length="320" mass="35694">MARGVELNTESLKNMMPGRTPTVLVVDDIPENLDILIENFRDEDIEILVALHGKDALRLVKEHKPDLVLLDIMMPGLSGYEVCKQLKANPELSDIPIIFITAMDEMDDEAFGLSLGAIDYITKPFSVPILKARVRNHLELKMKTDLLAKLACLDGLTGIPNRRHFDEMLKKEWSRGIRNGKPMSLIMIDVDYFKNYNDTYGHGQGDVCLQKVVSVFQTLLKRSSDVLARYGGEEFVVVLPETNGEQALSIAEQLRIGVAEQDILHSHSDAAPYLSVSIGCATMQPSSESESAHLLELADKYLYEAKKQGRNRVISESAIP</sequence>
<dbReference type="EC" id="2.7.7.65" evidence="1"/>
<keyword evidence="7" id="KW-1185">Reference proteome</keyword>
<feature type="domain" description="GGDEF" evidence="5">
    <location>
        <begin position="181"/>
        <end position="318"/>
    </location>
</feature>
<evidence type="ECO:0000259" key="5">
    <source>
        <dbReference type="PROSITE" id="PS50887"/>
    </source>
</evidence>
<dbReference type="PANTHER" id="PTHR45138:SF9">
    <property type="entry name" value="DIGUANYLATE CYCLASE DGCM-RELATED"/>
    <property type="match status" value="1"/>
</dbReference>
<organism evidence="6 7">
    <name type="scientific">Litoribrevibacter euphylliae</name>
    <dbReference type="NCBI Taxonomy" id="1834034"/>
    <lineage>
        <taxon>Bacteria</taxon>
        <taxon>Pseudomonadati</taxon>
        <taxon>Pseudomonadota</taxon>
        <taxon>Gammaproteobacteria</taxon>
        <taxon>Oceanospirillales</taxon>
        <taxon>Oceanospirillaceae</taxon>
        <taxon>Litoribrevibacter</taxon>
    </lineage>
</organism>
<dbReference type="Pfam" id="PF00990">
    <property type="entry name" value="GGDEF"/>
    <property type="match status" value="1"/>
</dbReference>
<evidence type="ECO:0000256" key="2">
    <source>
        <dbReference type="ARBA" id="ARBA00034247"/>
    </source>
</evidence>
<dbReference type="InterPro" id="IPR043128">
    <property type="entry name" value="Rev_trsase/Diguanyl_cyclase"/>
</dbReference>
<dbReference type="CDD" id="cd01949">
    <property type="entry name" value="GGDEF"/>
    <property type="match status" value="1"/>
</dbReference>
<feature type="modified residue" description="4-aspartylphosphate" evidence="3">
    <location>
        <position position="71"/>
    </location>
</feature>
<dbReference type="Gene3D" id="3.40.50.2300">
    <property type="match status" value="1"/>
</dbReference>
<dbReference type="SMART" id="SM00267">
    <property type="entry name" value="GGDEF"/>
    <property type="match status" value="1"/>
</dbReference>
<dbReference type="InterPro" id="IPR029787">
    <property type="entry name" value="Nucleotide_cyclase"/>
</dbReference>
<dbReference type="InterPro" id="IPR001789">
    <property type="entry name" value="Sig_transdc_resp-reg_receiver"/>
</dbReference>
<dbReference type="InterPro" id="IPR011006">
    <property type="entry name" value="CheY-like_superfamily"/>
</dbReference>
<protein>
    <recommendedName>
        <fullName evidence="1">diguanylate cyclase</fullName>
        <ecNumber evidence="1">2.7.7.65</ecNumber>
    </recommendedName>
</protein>
<evidence type="ECO:0000256" key="3">
    <source>
        <dbReference type="PROSITE-ProRule" id="PRU00169"/>
    </source>
</evidence>
<feature type="domain" description="Response regulatory" evidence="4">
    <location>
        <begin position="22"/>
        <end position="138"/>
    </location>
</feature>
<gene>
    <name evidence="6" type="ORF">ACFOEK_20830</name>
</gene>
<evidence type="ECO:0000313" key="6">
    <source>
        <dbReference type="EMBL" id="MFC3153497.1"/>
    </source>
</evidence>
<dbReference type="InterPro" id="IPR000160">
    <property type="entry name" value="GGDEF_dom"/>
</dbReference>
<dbReference type="SUPFAM" id="SSF52172">
    <property type="entry name" value="CheY-like"/>
    <property type="match status" value="1"/>
</dbReference>
<dbReference type="Proteomes" id="UP001595476">
    <property type="component" value="Unassembled WGS sequence"/>
</dbReference>
<dbReference type="SMART" id="SM00448">
    <property type="entry name" value="REC"/>
    <property type="match status" value="1"/>
</dbReference>
<dbReference type="NCBIfam" id="TIGR00254">
    <property type="entry name" value="GGDEF"/>
    <property type="match status" value="1"/>
</dbReference>
<keyword evidence="6" id="KW-0548">Nucleotidyltransferase</keyword>